<dbReference type="InterPro" id="IPR000595">
    <property type="entry name" value="cNMP-bd_dom"/>
</dbReference>
<dbReference type="OrthoDB" id="8254501at2"/>
<protein>
    <submittedName>
        <fullName evidence="6">Crp/Fnr family transcriptional regulator</fullName>
    </submittedName>
</protein>
<dbReference type="PANTHER" id="PTHR24567">
    <property type="entry name" value="CRP FAMILY TRANSCRIPTIONAL REGULATORY PROTEIN"/>
    <property type="match status" value="1"/>
</dbReference>
<feature type="domain" description="HTH crp-type" evidence="5">
    <location>
        <begin position="147"/>
        <end position="214"/>
    </location>
</feature>
<dbReference type="SUPFAM" id="SSF46785">
    <property type="entry name" value="Winged helix' DNA-binding domain"/>
    <property type="match status" value="1"/>
</dbReference>
<comment type="caution">
    <text evidence="6">The sequence shown here is derived from an EMBL/GenBank/DDBJ whole genome shotgun (WGS) entry which is preliminary data.</text>
</comment>
<dbReference type="GO" id="GO:0003700">
    <property type="term" value="F:DNA-binding transcription factor activity"/>
    <property type="evidence" value="ECO:0007669"/>
    <property type="project" value="TreeGrafter"/>
</dbReference>
<gene>
    <name evidence="6" type="ORF">H8702_02590</name>
</gene>
<name>A0A8J6NZS3_9FIRM</name>
<dbReference type="PROSITE" id="PS50042">
    <property type="entry name" value="CNMP_BINDING_3"/>
    <property type="match status" value="1"/>
</dbReference>
<evidence type="ECO:0000313" key="7">
    <source>
        <dbReference type="Proteomes" id="UP000632659"/>
    </source>
</evidence>
<proteinExistence type="predicted"/>
<keyword evidence="1" id="KW-0805">Transcription regulation</keyword>
<feature type="domain" description="Cyclic nucleotide-binding" evidence="4">
    <location>
        <begin position="12"/>
        <end position="116"/>
    </location>
</feature>
<evidence type="ECO:0000256" key="1">
    <source>
        <dbReference type="ARBA" id="ARBA00023015"/>
    </source>
</evidence>
<organism evidence="6 7">
    <name type="scientific">Massiliimalia timonensis</name>
    <dbReference type="NCBI Taxonomy" id="1987501"/>
    <lineage>
        <taxon>Bacteria</taxon>
        <taxon>Bacillati</taxon>
        <taxon>Bacillota</taxon>
        <taxon>Clostridia</taxon>
        <taxon>Eubacteriales</taxon>
        <taxon>Oscillospiraceae</taxon>
        <taxon>Massiliimalia</taxon>
    </lineage>
</organism>
<dbReference type="InterPro" id="IPR036390">
    <property type="entry name" value="WH_DNA-bd_sf"/>
</dbReference>
<keyword evidence="7" id="KW-1185">Reference proteome</keyword>
<reference evidence="6" key="1">
    <citation type="submission" date="2020-08" db="EMBL/GenBank/DDBJ databases">
        <title>Genome public.</title>
        <authorList>
            <person name="Liu C."/>
            <person name="Sun Q."/>
        </authorList>
    </citation>
    <scope>NUCLEOTIDE SEQUENCE</scope>
    <source>
        <strain evidence="6">NSJ-15</strain>
    </source>
</reference>
<dbReference type="InterPro" id="IPR050397">
    <property type="entry name" value="Env_Response_Regulators"/>
</dbReference>
<dbReference type="InterPro" id="IPR014710">
    <property type="entry name" value="RmlC-like_jellyroll"/>
</dbReference>
<evidence type="ECO:0000259" key="5">
    <source>
        <dbReference type="PROSITE" id="PS51063"/>
    </source>
</evidence>
<dbReference type="Proteomes" id="UP000632659">
    <property type="component" value="Unassembled WGS sequence"/>
</dbReference>
<dbReference type="InterPro" id="IPR012318">
    <property type="entry name" value="HTH_CRP"/>
</dbReference>
<dbReference type="Gene3D" id="1.10.10.10">
    <property type="entry name" value="Winged helix-like DNA-binding domain superfamily/Winged helix DNA-binding domain"/>
    <property type="match status" value="1"/>
</dbReference>
<evidence type="ECO:0000256" key="3">
    <source>
        <dbReference type="ARBA" id="ARBA00023163"/>
    </source>
</evidence>
<dbReference type="SMART" id="SM00100">
    <property type="entry name" value="cNMP"/>
    <property type="match status" value="1"/>
</dbReference>
<evidence type="ECO:0000259" key="4">
    <source>
        <dbReference type="PROSITE" id="PS50042"/>
    </source>
</evidence>
<dbReference type="GO" id="GO:0003677">
    <property type="term" value="F:DNA binding"/>
    <property type="evidence" value="ECO:0007669"/>
    <property type="project" value="UniProtKB-KW"/>
</dbReference>
<dbReference type="GO" id="GO:0005829">
    <property type="term" value="C:cytosol"/>
    <property type="evidence" value="ECO:0007669"/>
    <property type="project" value="TreeGrafter"/>
</dbReference>
<dbReference type="Pfam" id="PF00027">
    <property type="entry name" value="cNMP_binding"/>
    <property type="match status" value="1"/>
</dbReference>
<keyword evidence="2" id="KW-0238">DNA-binding</keyword>
<evidence type="ECO:0000256" key="2">
    <source>
        <dbReference type="ARBA" id="ARBA00023125"/>
    </source>
</evidence>
<dbReference type="Gene3D" id="2.60.120.10">
    <property type="entry name" value="Jelly Rolls"/>
    <property type="match status" value="1"/>
</dbReference>
<sequence length="229" mass="25921">MEYGSGYIASSMEKNLPNSRLLPLFARETAVKRVKKGQMIYWQGERAEGFYYLKKGTVSIFLSSVNGTKKTLAIQKPGSVFGEAAFFDELPRVSSARAEEDSQIVVITKPVLLRYFREQPDTALDLLRYLSRTVRMLSAQVDHMAFMQADRRIAQLLLNLAREKGDELTVSVCHEEIGELAGVSRVTVSKVLSRFAKYGWIQTGYREIVILKEKPIREFALTDATENGR</sequence>
<dbReference type="InterPro" id="IPR036388">
    <property type="entry name" value="WH-like_DNA-bd_sf"/>
</dbReference>
<dbReference type="CDD" id="cd00038">
    <property type="entry name" value="CAP_ED"/>
    <property type="match status" value="1"/>
</dbReference>
<dbReference type="InterPro" id="IPR018490">
    <property type="entry name" value="cNMP-bd_dom_sf"/>
</dbReference>
<evidence type="ECO:0000313" key="6">
    <source>
        <dbReference type="EMBL" id="MBC8610009.1"/>
    </source>
</evidence>
<keyword evidence="3" id="KW-0804">Transcription</keyword>
<dbReference type="SUPFAM" id="SSF51206">
    <property type="entry name" value="cAMP-binding domain-like"/>
    <property type="match status" value="1"/>
</dbReference>
<dbReference type="EMBL" id="JACRTL010000001">
    <property type="protein sequence ID" value="MBC8610009.1"/>
    <property type="molecule type" value="Genomic_DNA"/>
</dbReference>
<dbReference type="PANTHER" id="PTHR24567:SF74">
    <property type="entry name" value="HTH-TYPE TRANSCRIPTIONAL REGULATOR ARCR"/>
    <property type="match status" value="1"/>
</dbReference>
<accession>A0A8J6NZS3</accession>
<dbReference type="Pfam" id="PF13545">
    <property type="entry name" value="HTH_Crp_2"/>
    <property type="match status" value="1"/>
</dbReference>
<dbReference type="AlphaFoldDB" id="A0A8J6NZS3"/>
<dbReference type="SMART" id="SM00419">
    <property type="entry name" value="HTH_CRP"/>
    <property type="match status" value="1"/>
</dbReference>
<dbReference type="RefSeq" id="WP_093988427.1">
    <property type="nucleotide sequence ID" value="NZ_FYDD01000003.1"/>
</dbReference>
<dbReference type="PROSITE" id="PS51063">
    <property type="entry name" value="HTH_CRP_2"/>
    <property type="match status" value="1"/>
</dbReference>